<evidence type="ECO:0000256" key="5">
    <source>
        <dbReference type="ARBA" id="ARBA00022989"/>
    </source>
</evidence>
<dbReference type="InterPro" id="IPR004869">
    <property type="entry name" value="MMPL_dom"/>
</dbReference>
<feature type="transmembrane region" description="Helical" evidence="7">
    <location>
        <begin position="271"/>
        <end position="297"/>
    </location>
</feature>
<feature type="transmembrane region" description="Helical" evidence="7">
    <location>
        <begin position="546"/>
        <end position="565"/>
    </location>
</feature>
<dbReference type="PROSITE" id="PS50156">
    <property type="entry name" value="SSD"/>
    <property type="match status" value="1"/>
</dbReference>
<dbReference type="InterPro" id="IPR050545">
    <property type="entry name" value="Mycobact_MmpL"/>
</dbReference>
<comment type="caution">
    <text evidence="9">The sequence shown here is derived from an EMBL/GenBank/DDBJ whole genome shotgun (WGS) entry which is preliminary data.</text>
</comment>
<feature type="transmembrane region" description="Helical" evidence="7">
    <location>
        <begin position="628"/>
        <end position="647"/>
    </location>
</feature>
<keyword evidence="4 7" id="KW-0812">Transmembrane</keyword>
<dbReference type="EMBL" id="WBMS02000045">
    <property type="protein sequence ID" value="MWA06057.1"/>
    <property type="molecule type" value="Genomic_DNA"/>
</dbReference>
<evidence type="ECO:0000256" key="1">
    <source>
        <dbReference type="ARBA" id="ARBA00004651"/>
    </source>
</evidence>
<feature type="transmembrane region" description="Helical" evidence="7">
    <location>
        <begin position="667"/>
        <end position="688"/>
    </location>
</feature>
<dbReference type="Proteomes" id="UP000462055">
    <property type="component" value="Unassembled WGS sequence"/>
</dbReference>
<evidence type="ECO:0000256" key="6">
    <source>
        <dbReference type="ARBA" id="ARBA00023136"/>
    </source>
</evidence>
<keyword evidence="6 7" id="KW-0472">Membrane</keyword>
<feature type="transmembrane region" description="Helical" evidence="7">
    <location>
        <begin position="577"/>
        <end position="596"/>
    </location>
</feature>
<feature type="transmembrane region" description="Helical" evidence="7">
    <location>
        <begin position="359"/>
        <end position="377"/>
    </location>
</feature>
<feature type="transmembrane region" description="Helical" evidence="7">
    <location>
        <begin position="230"/>
        <end position="250"/>
    </location>
</feature>
<accession>A0A6I4MQA6</accession>
<organism evidence="9 10">
    <name type="scientific">Actinomadura physcomitrii</name>
    <dbReference type="NCBI Taxonomy" id="2650748"/>
    <lineage>
        <taxon>Bacteria</taxon>
        <taxon>Bacillati</taxon>
        <taxon>Actinomycetota</taxon>
        <taxon>Actinomycetes</taxon>
        <taxon>Streptosporangiales</taxon>
        <taxon>Thermomonosporaceae</taxon>
        <taxon>Actinomadura</taxon>
    </lineage>
</organism>
<evidence type="ECO:0000259" key="8">
    <source>
        <dbReference type="PROSITE" id="PS50156"/>
    </source>
</evidence>
<evidence type="ECO:0000256" key="3">
    <source>
        <dbReference type="ARBA" id="ARBA00022475"/>
    </source>
</evidence>
<evidence type="ECO:0000313" key="9">
    <source>
        <dbReference type="EMBL" id="MWA06057.1"/>
    </source>
</evidence>
<feature type="transmembrane region" description="Helical" evidence="7">
    <location>
        <begin position="179"/>
        <end position="199"/>
    </location>
</feature>
<keyword evidence="5 7" id="KW-1133">Transmembrane helix</keyword>
<evidence type="ECO:0000256" key="4">
    <source>
        <dbReference type="ARBA" id="ARBA00022692"/>
    </source>
</evidence>
<dbReference type="SUPFAM" id="SSF82866">
    <property type="entry name" value="Multidrug efflux transporter AcrB transmembrane domain"/>
    <property type="match status" value="2"/>
</dbReference>
<dbReference type="PANTHER" id="PTHR33406">
    <property type="entry name" value="MEMBRANE PROTEIN MJ1562-RELATED"/>
    <property type="match status" value="1"/>
</dbReference>
<dbReference type="Pfam" id="PF03176">
    <property type="entry name" value="MMPL"/>
    <property type="match status" value="2"/>
</dbReference>
<gene>
    <name evidence="9" type="ORF">F8568_038055</name>
</gene>
<sequence>MAVLLHRLGRFAFRRRRAVAVLWLLLLALTGTGAVTLSGTVTGSFAIPGTEAQRAMDLLVDRFPEVSARGATARIVFAAPGGGKLTGPAERSAIAQVVQGLRDGREVAAVSDPFTARTVNSARTIAFSQVTYKVAASDLSAGAPDALDRAVAPARDAGLTVEMGGDAVEESGGQSPTEAIGLVVAALVLVVTFGSLIAAGLPLVTAILGIAISVTAVTAATGLVDLNASAPTLAVMIGLAVAIDYSLFIVSRYRHELALGHESAEAAGRAVGTAGSAVVFAGLTVIIALAGLVVVGIPVLTQMGLAAAVTVAVAVLIALTLLPALLGFAGRRVRPAGLVRDEKVPMGTRWARGVARRPVLALVAGVFGLLVLAVPALDLRLGLPDDGTAPANTTQRKAYDLLAEGFGAGFNGPLLLVVDVSAAKDRTEAVRRVAGEVSRLGHAASVTPPSFNKVADAAVLTVIPDGGPSSRATEDLVAQIRDRATSLRAATGAEVAVTGQTALDIDMSAKLGDAFAPYLAIVAGLAFLLLVLVFRSVLVPLKAALGFLLSVAATFGAVVAVFQWGVLGDTFGAHGPILSALPIFLVGVVFGLAMDYQVFLVSRIREEYAHGETPSAAIVSGVGHGARVITAAAIIMVAVFSGFILSSDSLVKSIGFALASATLFDAFVVRMTIVPAVLTLLGRTAWWLPSRLDRLLPDIDIEGTRLDSPDHAPHAAAAMPRDLHTT</sequence>
<feature type="transmembrane region" description="Helical" evidence="7">
    <location>
        <begin position="206"/>
        <end position="224"/>
    </location>
</feature>
<name>A0A6I4MQA6_9ACTN</name>
<dbReference type="GO" id="GO:0005886">
    <property type="term" value="C:plasma membrane"/>
    <property type="evidence" value="ECO:0007669"/>
    <property type="project" value="UniProtKB-SubCell"/>
</dbReference>
<comment type="similarity">
    <text evidence="2">Belongs to the resistance-nodulation-cell division (RND) (TC 2.A.6) family. MmpL subfamily.</text>
</comment>
<comment type="subcellular location">
    <subcellularLocation>
        <location evidence="1">Cell membrane</location>
        <topology evidence="1">Multi-pass membrane protein</topology>
    </subcellularLocation>
</comment>
<feature type="domain" description="SSD" evidence="8">
    <location>
        <begin position="181"/>
        <end position="328"/>
    </location>
</feature>
<keyword evidence="3" id="KW-1003">Cell membrane</keyword>
<protein>
    <submittedName>
        <fullName evidence="9">MMPL family transporter</fullName>
    </submittedName>
</protein>
<dbReference type="PANTHER" id="PTHR33406:SF11">
    <property type="entry name" value="MEMBRANE PROTEIN SCO6666-RELATED"/>
    <property type="match status" value="1"/>
</dbReference>
<feature type="transmembrane region" description="Helical" evidence="7">
    <location>
        <begin position="515"/>
        <end position="534"/>
    </location>
</feature>
<feature type="transmembrane region" description="Helical" evidence="7">
    <location>
        <begin position="303"/>
        <end position="326"/>
    </location>
</feature>
<reference evidence="9" key="1">
    <citation type="submission" date="2019-12" db="EMBL/GenBank/DDBJ databases">
        <title>Actinomadura physcomitrii sp. nov., a novel actinomycete isolated from moss [Physcomitrium sphaericum (Ludw) Fuernr].</title>
        <authorList>
            <person name="Zhuang X."/>
        </authorList>
    </citation>
    <scope>NUCLEOTIDE SEQUENCE [LARGE SCALE GENOMIC DNA]</scope>
    <source>
        <strain evidence="9">LD22</strain>
    </source>
</reference>
<evidence type="ECO:0000256" key="7">
    <source>
        <dbReference type="SAM" id="Phobius"/>
    </source>
</evidence>
<dbReference type="InterPro" id="IPR000731">
    <property type="entry name" value="SSD"/>
</dbReference>
<proteinExistence type="inferred from homology"/>
<evidence type="ECO:0000313" key="10">
    <source>
        <dbReference type="Proteomes" id="UP000462055"/>
    </source>
</evidence>
<dbReference type="AlphaFoldDB" id="A0A6I4MQA6"/>
<dbReference type="Gene3D" id="1.20.1640.10">
    <property type="entry name" value="Multidrug efflux transporter AcrB transmembrane domain"/>
    <property type="match status" value="2"/>
</dbReference>
<evidence type="ECO:0000256" key="2">
    <source>
        <dbReference type="ARBA" id="ARBA00010157"/>
    </source>
</evidence>
<keyword evidence="10" id="KW-1185">Reference proteome</keyword>